<dbReference type="EMBL" id="JH598105">
    <property type="status" value="NOT_ANNOTATED_CDS"/>
    <property type="molecule type" value="Genomic_DNA"/>
</dbReference>
<dbReference type="eggNOG" id="ENOG502SJ9M">
    <property type="taxonomic scope" value="Eukaryota"/>
</dbReference>
<dbReference type="InParanoid" id="M4BBP6"/>
<evidence type="ECO:0000313" key="1">
    <source>
        <dbReference type="EnsemblProtists" id="HpaP803709"/>
    </source>
</evidence>
<dbReference type="HOGENOM" id="CLU_1328571_0_0_1"/>
<sequence length="207" mass="23348">MGMLPDLRLRQSDSKTLVPSSLSLVAQKEKKLQLEATQLDQLLDQRHETLCTLRDRHEHLLTTNGQLQERRRGHWEKLVALRAQLGDARPAAGESGKGDAYTSDVIGGKELEATADKCRVLTDVLRALVEKHTGLERQCMGLEEQLTRESAALTVKTEHLNEARSTLCLMLEDTHSTIWNLEVMGDLIELCVVWVADWLTSLLVIWM</sequence>
<proteinExistence type="predicted"/>
<dbReference type="STRING" id="559515.M4BBP6"/>
<dbReference type="Proteomes" id="UP000011713">
    <property type="component" value="Unassembled WGS sequence"/>
</dbReference>
<protein>
    <submittedName>
        <fullName evidence="1">Uncharacterized protein</fullName>
    </submittedName>
</protein>
<reference evidence="2" key="1">
    <citation type="journal article" date="2010" name="Science">
        <title>Signatures of adaptation to obligate biotrophy in the Hyaloperonospora arabidopsidis genome.</title>
        <authorList>
            <person name="Baxter L."/>
            <person name="Tripathy S."/>
            <person name="Ishaque N."/>
            <person name="Boot N."/>
            <person name="Cabral A."/>
            <person name="Kemen E."/>
            <person name="Thines M."/>
            <person name="Ah-Fong A."/>
            <person name="Anderson R."/>
            <person name="Badejoko W."/>
            <person name="Bittner-Eddy P."/>
            <person name="Boore J.L."/>
            <person name="Chibucos M.C."/>
            <person name="Coates M."/>
            <person name="Dehal P."/>
            <person name="Delehaunty K."/>
            <person name="Dong S."/>
            <person name="Downton P."/>
            <person name="Dumas B."/>
            <person name="Fabro G."/>
            <person name="Fronick C."/>
            <person name="Fuerstenberg S.I."/>
            <person name="Fulton L."/>
            <person name="Gaulin E."/>
            <person name="Govers F."/>
            <person name="Hughes L."/>
            <person name="Humphray S."/>
            <person name="Jiang R.H."/>
            <person name="Judelson H."/>
            <person name="Kamoun S."/>
            <person name="Kyung K."/>
            <person name="Meijer H."/>
            <person name="Minx P."/>
            <person name="Morris P."/>
            <person name="Nelson J."/>
            <person name="Phuntumart V."/>
            <person name="Qutob D."/>
            <person name="Rehmany A."/>
            <person name="Rougon-Cardoso A."/>
            <person name="Ryden P."/>
            <person name="Torto-Alalibo T."/>
            <person name="Studholme D."/>
            <person name="Wang Y."/>
            <person name="Win J."/>
            <person name="Wood J."/>
            <person name="Clifton S.W."/>
            <person name="Rogers J."/>
            <person name="Van den Ackerveken G."/>
            <person name="Jones J.D."/>
            <person name="McDowell J.M."/>
            <person name="Beynon J."/>
            <person name="Tyler B.M."/>
        </authorList>
    </citation>
    <scope>NUCLEOTIDE SEQUENCE [LARGE SCALE GENOMIC DNA]</scope>
    <source>
        <strain evidence="2">Emoy2</strain>
    </source>
</reference>
<name>M4BBP6_HYAAE</name>
<organism evidence="1 2">
    <name type="scientific">Hyaloperonospora arabidopsidis (strain Emoy2)</name>
    <name type="common">Downy mildew agent</name>
    <name type="synonym">Peronospora arabidopsidis</name>
    <dbReference type="NCBI Taxonomy" id="559515"/>
    <lineage>
        <taxon>Eukaryota</taxon>
        <taxon>Sar</taxon>
        <taxon>Stramenopiles</taxon>
        <taxon>Oomycota</taxon>
        <taxon>Peronosporomycetes</taxon>
        <taxon>Peronosporales</taxon>
        <taxon>Peronosporaceae</taxon>
        <taxon>Hyaloperonospora</taxon>
    </lineage>
</organism>
<evidence type="ECO:0000313" key="2">
    <source>
        <dbReference type="Proteomes" id="UP000011713"/>
    </source>
</evidence>
<reference evidence="1" key="2">
    <citation type="submission" date="2015-06" db="UniProtKB">
        <authorList>
            <consortium name="EnsemblProtists"/>
        </authorList>
    </citation>
    <scope>IDENTIFICATION</scope>
    <source>
        <strain evidence="1">Emoy2</strain>
    </source>
</reference>
<dbReference type="VEuPathDB" id="FungiDB:HpaG803709"/>
<dbReference type="EnsemblProtists" id="HpaT803709">
    <property type="protein sequence ID" value="HpaP803709"/>
    <property type="gene ID" value="HpaG803709"/>
</dbReference>
<keyword evidence="2" id="KW-1185">Reference proteome</keyword>
<dbReference type="AlphaFoldDB" id="M4BBP6"/>
<accession>M4BBP6</accession>